<evidence type="ECO:0000313" key="3">
    <source>
        <dbReference type="EMBL" id="MBI4132183.1"/>
    </source>
</evidence>
<evidence type="ECO:0000256" key="2">
    <source>
        <dbReference type="SAM" id="SignalP"/>
    </source>
</evidence>
<accession>A0A932YVM8</accession>
<comment type="caution">
    <text evidence="3">The sequence shown here is derived from an EMBL/GenBank/DDBJ whole genome shotgun (WGS) entry which is preliminary data.</text>
</comment>
<organism evidence="3 4">
    <name type="scientific">Candidatus Sungiibacteriota bacterium</name>
    <dbReference type="NCBI Taxonomy" id="2750080"/>
    <lineage>
        <taxon>Bacteria</taxon>
        <taxon>Candidatus Sungiibacteriota</taxon>
    </lineage>
</organism>
<dbReference type="AlphaFoldDB" id="A0A932YVM8"/>
<dbReference type="EMBL" id="JACQMJ010000004">
    <property type="protein sequence ID" value="MBI4132183.1"/>
    <property type="molecule type" value="Genomic_DNA"/>
</dbReference>
<evidence type="ECO:0000256" key="1">
    <source>
        <dbReference type="SAM" id="Phobius"/>
    </source>
</evidence>
<feature type="transmembrane region" description="Helical" evidence="1">
    <location>
        <begin position="68"/>
        <end position="92"/>
    </location>
</feature>
<proteinExistence type="predicted"/>
<feature type="chain" id="PRO_5037251241" evidence="2">
    <location>
        <begin position="32"/>
        <end position="164"/>
    </location>
</feature>
<dbReference type="Proteomes" id="UP000704960">
    <property type="component" value="Unassembled WGS sequence"/>
</dbReference>
<keyword evidence="1" id="KW-0472">Membrane</keyword>
<keyword evidence="2" id="KW-0732">Signal</keyword>
<keyword evidence="1" id="KW-1133">Transmembrane helix</keyword>
<protein>
    <submittedName>
        <fullName evidence="3">Uncharacterized protein</fullName>
    </submittedName>
</protein>
<gene>
    <name evidence="3" type="ORF">HY474_00975</name>
</gene>
<keyword evidence="1" id="KW-0812">Transmembrane</keyword>
<name>A0A932YVM8_9BACT</name>
<sequence>MNSLLSYRCLQLLALSFIGLGLLAAALPALAQEPIVPDECRFQSITASPSGCTICHLGVMAIRLTTFLMTYVAVPAGALLVAAGGFVILTAGPSEERLKLGKKMLTATIIGLIIIALAWLGVDTIIKVLTGSFNFGGEPGSLFKNLGSNFGPWNGIPVGQCGIK</sequence>
<evidence type="ECO:0000313" key="4">
    <source>
        <dbReference type="Proteomes" id="UP000704960"/>
    </source>
</evidence>
<feature type="signal peptide" evidence="2">
    <location>
        <begin position="1"/>
        <end position="31"/>
    </location>
</feature>
<reference evidence="3" key="1">
    <citation type="submission" date="2020-07" db="EMBL/GenBank/DDBJ databases">
        <title>Huge and variable diversity of episymbiotic CPR bacteria and DPANN archaea in groundwater ecosystems.</title>
        <authorList>
            <person name="He C.Y."/>
            <person name="Keren R."/>
            <person name="Whittaker M."/>
            <person name="Farag I.F."/>
            <person name="Doudna J."/>
            <person name="Cate J.H.D."/>
            <person name="Banfield J.F."/>
        </authorList>
    </citation>
    <scope>NUCLEOTIDE SEQUENCE</scope>
    <source>
        <strain evidence="3">NC_groundwater_1226_Ag_S-0.1um_59_124</strain>
    </source>
</reference>
<feature type="transmembrane region" description="Helical" evidence="1">
    <location>
        <begin position="104"/>
        <end position="122"/>
    </location>
</feature>